<evidence type="ECO:0000313" key="4">
    <source>
        <dbReference type="EMBL" id="EIW87568.1"/>
    </source>
</evidence>
<reference evidence="4 5" key="1">
    <citation type="journal article" date="2012" name="J. Bacteriol.">
        <title>Genome Sequence of Pectin-Degrading Alishewanella agri, Isolated from Landfill Soil.</title>
        <authorList>
            <person name="Kim J."/>
            <person name="Jung J."/>
            <person name="Sung J.S."/>
            <person name="Chun J."/>
            <person name="Park W."/>
        </authorList>
    </citation>
    <scope>NUCLEOTIDE SEQUENCE [LARGE SCALE GENOMIC DNA]</scope>
    <source>
        <strain evidence="4 5">BL06</strain>
    </source>
</reference>
<dbReference type="InterPro" id="IPR011990">
    <property type="entry name" value="TPR-like_helical_dom_sf"/>
</dbReference>
<dbReference type="STRING" id="1195246.AGRI_13645"/>
<accession>I8U6C9</accession>
<feature type="chain" id="PRO_5003715097" evidence="3">
    <location>
        <begin position="31"/>
        <end position="468"/>
    </location>
</feature>
<dbReference type="SMART" id="SM00028">
    <property type="entry name" value="TPR"/>
    <property type="match status" value="4"/>
</dbReference>
<keyword evidence="1" id="KW-0175">Coiled coil</keyword>
<keyword evidence="2" id="KW-0812">Transmembrane</keyword>
<dbReference type="InterPro" id="IPR019734">
    <property type="entry name" value="TPR_rpt"/>
</dbReference>
<proteinExistence type="predicted"/>
<name>I8U6C9_9ALTE</name>
<dbReference type="Proteomes" id="UP000035062">
    <property type="component" value="Unassembled WGS sequence"/>
</dbReference>
<protein>
    <submittedName>
        <fullName evidence="4">Diguanylate cyclase</fullName>
    </submittedName>
</protein>
<organism evidence="4 5">
    <name type="scientific">Alishewanella agri BL06</name>
    <dbReference type="NCBI Taxonomy" id="1195246"/>
    <lineage>
        <taxon>Bacteria</taxon>
        <taxon>Pseudomonadati</taxon>
        <taxon>Pseudomonadota</taxon>
        <taxon>Gammaproteobacteria</taxon>
        <taxon>Alteromonadales</taxon>
        <taxon>Alteromonadaceae</taxon>
        <taxon>Alishewanella</taxon>
    </lineage>
</organism>
<keyword evidence="2" id="KW-1133">Transmembrane helix</keyword>
<sequence length="468" mass="53801">MTRFIANYVCRPVSSLLLAVLLLLSAPLLAEPTPLWLQQLAGEKHQAPQRVLTQLQEQQMQFLQLNEMQQAYWLNIQATAYSHLGRYPEQQQAALQGLALLDDKPSVLKAELLYELGYAREMQLALNEALNWYQQGLAIAQQLNETKLRLRGVINIAAVDSLQDRDQQALQALKQAYQEAQQLQDKEILAEVNAQLGLMYSALALEQEALDFLEQALTLYDELGWQKNKITVLYNLARNYSALNKADLALQSFERMLQSAQAEQDLLSMYYAYSGLAITSNEMDRAQIALHYMEKAEEYLELIQSTYYLAGHHFEKALIYQKLQQNSLALQQLQLAEDYMQQQEKHDAGNMLLALKLLKAELLAGQGQFERAYQQLYSFVGDYQQLRDKETEVELAKVRLGFDSEREVARQSLSEQTAQLDNLKQLESAHSRQIRGLWLALFVSNSLLFILFIQLRRQRRKTTTQESQ</sequence>
<dbReference type="SUPFAM" id="SSF48452">
    <property type="entry name" value="TPR-like"/>
    <property type="match status" value="2"/>
</dbReference>
<dbReference type="Gene3D" id="1.25.40.10">
    <property type="entry name" value="Tetratricopeptide repeat domain"/>
    <property type="match status" value="1"/>
</dbReference>
<keyword evidence="5" id="KW-1185">Reference proteome</keyword>
<dbReference type="EMBL" id="AKKU01000026">
    <property type="protein sequence ID" value="EIW87568.1"/>
    <property type="molecule type" value="Genomic_DNA"/>
</dbReference>
<comment type="caution">
    <text evidence="4">The sequence shown here is derived from an EMBL/GenBank/DDBJ whole genome shotgun (WGS) entry which is preliminary data.</text>
</comment>
<keyword evidence="2" id="KW-0472">Membrane</keyword>
<feature type="coiled-coil region" evidence="1">
    <location>
        <begin position="159"/>
        <end position="186"/>
    </location>
</feature>
<feature type="transmembrane region" description="Helical" evidence="2">
    <location>
        <begin position="436"/>
        <end position="455"/>
    </location>
</feature>
<evidence type="ECO:0000256" key="1">
    <source>
        <dbReference type="SAM" id="Coils"/>
    </source>
</evidence>
<dbReference type="PATRIC" id="fig|1195246.3.peg.2713"/>
<keyword evidence="3" id="KW-0732">Signal</keyword>
<dbReference type="eggNOG" id="COG0457">
    <property type="taxonomic scope" value="Bacteria"/>
</dbReference>
<evidence type="ECO:0000256" key="3">
    <source>
        <dbReference type="SAM" id="SignalP"/>
    </source>
</evidence>
<gene>
    <name evidence="4" type="ORF">AGRI_13645</name>
</gene>
<evidence type="ECO:0000313" key="5">
    <source>
        <dbReference type="Proteomes" id="UP000035062"/>
    </source>
</evidence>
<feature type="signal peptide" evidence="3">
    <location>
        <begin position="1"/>
        <end position="30"/>
    </location>
</feature>
<dbReference type="AlphaFoldDB" id="I8U6C9"/>
<dbReference type="RefSeq" id="WP_008985504.1">
    <property type="nucleotide sequence ID" value="NZ_AKKU01000026.1"/>
</dbReference>
<evidence type="ECO:0000256" key="2">
    <source>
        <dbReference type="SAM" id="Phobius"/>
    </source>
</evidence>